<dbReference type="eggNOG" id="COG4372">
    <property type="taxonomic scope" value="Bacteria"/>
</dbReference>
<dbReference type="PIRSF" id="PIRSF029407">
    <property type="entry name" value="UCP029407"/>
    <property type="match status" value="1"/>
</dbReference>
<name>A0A078KWX1_9GAMM</name>
<accession>A0A078KWX1</accession>
<organism evidence="1 2">
    <name type="scientific">Legionella massiliensis</name>
    <dbReference type="NCBI Taxonomy" id="1034943"/>
    <lineage>
        <taxon>Bacteria</taxon>
        <taxon>Pseudomonadati</taxon>
        <taxon>Pseudomonadota</taxon>
        <taxon>Gammaproteobacteria</taxon>
        <taxon>Legionellales</taxon>
        <taxon>Legionellaceae</taxon>
        <taxon>Legionella</taxon>
    </lineage>
</organism>
<dbReference type="Proteomes" id="UP000044071">
    <property type="component" value="Unassembled WGS sequence"/>
</dbReference>
<dbReference type="eggNOG" id="COG3551">
    <property type="taxonomic scope" value="Bacteria"/>
</dbReference>
<dbReference type="OrthoDB" id="9179784at2"/>
<reference evidence="1 2" key="1">
    <citation type="submission" date="2014-06" db="EMBL/GenBank/DDBJ databases">
        <authorList>
            <person name="Urmite Genomes Urmite Genomes"/>
        </authorList>
    </citation>
    <scope>NUCLEOTIDE SEQUENCE [LARGE SCALE GENOMIC DNA]</scope>
</reference>
<sequence>MSSENKKLIVVLGMHRSGTSVITRGLQVLGIGLGDNLIPPIIGDNDKGFYEDIDLNTLNEEILAFIHRKWSDLSSFDTEYVDCLRQKGYFDRAVELIQKKMEGTFVFGIKDPRVARLLAFWKEVFLHCQLDVHYVLAIRHPLSVASSLNKRDNFTLEHGFLLWLCYVYESLKHSIGCNRIVVDYDHLMQSADSELERIGQAIAQDIDLNEMRQYKETFLEQRLRHTVYNLDSLQDNICPSVVREIYNDLLMLARDRAPIDDTKLQNKLTLWGKEIEKFYFSFTLADKLISREAIALQTITEYKNQIEDLNCQLAERGARVTNLTNTITEYETHTANLLQLVTEREGQVTNLTQAIVGHEAQAASLTELVDKRETEIARISEVVAEYETHTTNLTQLVAERDTQITHLNQVVAEYDIHTTNLTQLVAERDTQITHLNQVVAEYNIHTTNLTQLVAERDTHAANLSHAVTQREMQVAHLSQVVTEYDSHITNLTQLVAQRDALVTALTQNVAERDALVTALTQNVAEREAQVINLSQELNKTLKSKSWVITKPLRFISRFLVWPIKGSS</sequence>
<dbReference type="AlphaFoldDB" id="A0A078KWX1"/>
<dbReference type="SUPFAM" id="SSF52540">
    <property type="entry name" value="P-loop containing nucleoside triphosphate hydrolases"/>
    <property type="match status" value="1"/>
</dbReference>
<dbReference type="InterPro" id="IPR014556">
    <property type="entry name" value="UCP029407"/>
</dbReference>
<dbReference type="RefSeq" id="WP_043872812.1">
    <property type="nucleotide sequence ID" value="NZ_CCVW01000001.1"/>
</dbReference>
<proteinExistence type="predicted"/>
<gene>
    <name evidence="1" type="ORF">BN59_00500</name>
</gene>
<keyword evidence="2" id="KW-1185">Reference proteome</keyword>
<evidence type="ECO:0000313" key="1">
    <source>
        <dbReference type="EMBL" id="CDZ76233.1"/>
    </source>
</evidence>
<evidence type="ECO:0000313" key="2">
    <source>
        <dbReference type="Proteomes" id="UP000044071"/>
    </source>
</evidence>
<protein>
    <submittedName>
        <fullName evidence="1">Chromosome segregation protein SMC</fullName>
    </submittedName>
</protein>
<dbReference type="STRING" id="1034943.BN59_00500"/>
<dbReference type="EMBL" id="CCSB01000001">
    <property type="protein sequence ID" value="CDZ76233.1"/>
    <property type="molecule type" value="Genomic_DNA"/>
</dbReference>
<dbReference type="InterPro" id="IPR027417">
    <property type="entry name" value="P-loop_NTPase"/>
</dbReference>
<dbReference type="Gene3D" id="3.40.50.300">
    <property type="entry name" value="P-loop containing nucleotide triphosphate hydrolases"/>
    <property type="match status" value="1"/>
</dbReference>